<organism evidence="2 3">
    <name type="scientific">Candidatus Litorirhabdus singularis</name>
    <dbReference type="NCBI Taxonomy" id="2518993"/>
    <lineage>
        <taxon>Bacteria</taxon>
        <taxon>Pseudomonadati</taxon>
        <taxon>Pseudomonadota</taxon>
        <taxon>Gammaproteobacteria</taxon>
        <taxon>Cellvibrionales</taxon>
        <taxon>Halieaceae</taxon>
        <taxon>Candidatus Litorirhabdus</taxon>
    </lineage>
</organism>
<dbReference type="Pfam" id="PF13590">
    <property type="entry name" value="DUF4136"/>
    <property type="match status" value="1"/>
</dbReference>
<evidence type="ECO:0000259" key="1">
    <source>
        <dbReference type="Pfam" id="PF13590"/>
    </source>
</evidence>
<comment type="caution">
    <text evidence="2">The sequence shown here is derived from an EMBL/GenBank/DDBJ whole genome shotgun (WGS) entry which is preliminary data.</text>
</comment>
<keyword evidence="3" id="KW-1185">Reference proteome</keyword>
<sequence length="212" mass="23731">MALARIHKLGYFASIHNLRQVSVNSKKSGIVAFFLLTITALLAGCSSTPNTYSNTAPGTDFSTIKTYGFLEELATDTAKYQSLETNFLKVAVAQQLDLRGLTYDPVNPDVLMNFYIHSQEKIRSRQTPTMSGGYYGYRGGYYDSFGYGGMDYETRIEQYTEGTLSIDMIETSKRKLLWEGTVSGRITQKDVKNLEGLVDQSVGDIFEQFPIQ</sequence>
<gene>
    <name evidence="2" type="ORF">EYC98_05130</name>
</gene>
<dbReference type="EMBL" id="SHNN01000001">
    <property type="protein sequence ID" value="MCX2980250.1"/>
    <property type="molecule type" value="Genomic_DNA"/>
</dbReference>
<proteinExistence type="predicted"/>
<dbReference type="InterPro" id="IPR025411">
    <property type="entry name" value="DUF4136"/>
</dbReference>
<feature type="domain" description="DUF4136" evidence="1">
    <location>
        <begin position="53"/>
        <end position="210"/>
    </location>
</feature>
<protein>
    <submittedName>
        <fullName evidence="2">DUF4136 domain-containing protein</fullName>
    </submittedName>
</protein>
<evidence type="ECO:0000313" key="3">
    <source>
        <dbReference type="Proteomes" id="UP001143362"/>
    </source>
</evidence>
<reference evidence="2" key="1">
    <citation type="submission" date="2019-02" db="EMBL/GenBank/DDBJ databases">
        <authorList>
            <person name="Li S.-H."/>
        </authorList>
    </citation>
    <scope>NUCLEOTIDE SEQUENCE</scope>
    <source>
        <strain evidence="2">IMCC14734</strain>
    </source>
</reference>
<evidence type="ECO:0000313" key="2">
    <source>
        <dbReference type="EMBL" id="MCX2980250.1"/>
    </source>
</evidence>
<dbReference type="Gene3D" id="3.30.160.670">
    <property type="match status" value="1"/>
</dbReference>
<name>A0ABT3TDI5_9GAMM</name>
<dbReference type="Proteomes" id="UP001143362">
    <property type="component" value="Unassembled WGS sequence"/>
</dbReference>
<accession>A0ABT3TDI5</accession>